<keyword evidence="4" id="KW-1185">Reference proteome</keyword>
<evidence type="ECO:0000259" key="2">
    <source>
        <dbReference type="Pfam" id="PF20237"/>
    </source>
</evidence>
<accession>A0AAV9NMI2</accession>
<dbReference type="GeneID" id="89977764"/>
<keyword evidence="1" id="KW-1133">Transmembrane helix</keyword>
<dbReference type="PANTHER" id="PTHR34502:SF5">
    <property type="entry name" value="DUF6594 DOMAIN-CONTAINING PROTEIN"/>
    <property type="match status" value="1"/>
</dbReference>
<dbReference type="AlphaFoldDB" id="A0AAV9NMI2"/>
<evidence type="ECO:0000313" key="4">
    <source>
        <dbReference type="Proteomes" id="UP001358417"/>
    </source>
</evidence>
<protein>
    <recommendedName>
        <fullName evidence="2">DUF6594 domain-containing protein</fullName>
    </recommendedName>
</protein>
<sequence length="294" mass="32879">MANYHTLAKNIATYPGSLAIFRRFLPENVRNILYLQAEIVHLSELLDVNIEFDNEFGNEKSKRYQFDVAAMKGPHEDACDGEQWRLVLELRRLLKEYDEAILLLAKLFELGPASPADLSCLQDLLDSPLNRGKNFLTGFETLTYSKKSQADLTSLMGREGEKDILTKWIDRFVRTFYHKYIGRKIHDPVSVCEAGGERTEKTVLTYYSDATVTSVIDALSTILSSLLPTISALVLFVINDPLMRMIALIFCTLLFSTILTVIARAKRTECFAATAAFSAVLVVFLGTTNGSGTA</sequence>
<name>A0AAV9NMI2_9EURO</name>
<feature type="transmembrane region" description="Helical" evidence="1">
    <location>
        <begin position="218"/>
        <end position="238"/>
    </location>
</feature>
<dbReference type="RefSeq" id="XP_064709544.1">
    <property type="nucleotide sequence ID" value="XM_064853145.1"/>
</dbReference>
<feature type="domain" description="DUF6594" evidence="2">
    <location>
        <begin position="4"/>
        <end position="282"/>
    </location>
</feature>
<dbReference type="InterPro" id="IPR046529">
    <property type="entry name" value="DUF6594"/>
</dbReference>
<keyword evidence="1" id="KW-0472">Membrane</keyword>
<keyword evidence="1" id="KW-0812">Transmembrane</keyword>
<reference evidence="3 4" key="1">
    <citation type="submission" date="2023-08" db="EMBL/GenBank/DDBJ databases">
        <title>Black Yeasts Isolated from many extreme environments.</title>
        <authorList>
            <person name="Coleine C."/>
            <person name="Stajich J.E."/>
            <person name="Selbmann L."/>
        </authorList>
    </citation>
    <scope>NUCLEOTIDE SEQUENCE [LARGE SCALE GENOMIC DNA]</scope>
    <source>
        <strain evidence="3 4">CCFEE 5792</strain>
    </source>
</reference>
<comment type="caution">
    <text evidence="3">The sequence shown here is derived from an EMBL/GenBank/DDBJ whole genome shotgun (WGS) entry which is preliminary data.</text>
</comment>
<evidence type="ECO:0000256" key="1">
    <source>
        <dbReference type="SAM" id="Phobius"/>
    </source>
</evidence>
<organism evidence="3 4">
    <name type="scientific">Exophiala bonariae</name>
    <dbReference type="NCBI Taxonomy" id="1690606"/>
    <lineage>
        <taxon>Eukaryota</taxon>
        <taxon>Fungi</taxon>
        <taxon>Dikarya</taxon>
        <taxon>Ascomycota</taxon>
        <taxon>Pezizomycotina</taxon>
        <taxon>Eurotiomycetes</taxon>
        <taxon>Chaetothyriomycetidae</taxon>
        <taxon>Chaetothyriales</taxon>
        <taxon>Herpotrichiellaceae</taxon>
        <taxon>Exophiala</taxon>
    </lineage>
</organism>
<dbReference type="EMBL" id="JAVRRD010000004">
    <property type="protein sequence ID" value="KAK5059723.1"/>
    <property type="molecule type" value="Genomic_DNA"/>
</dbReference>
<feature type="transmembrane region" description="Helical" evidence="1">
    <location>
        <begin position="271"/>
        <end position="288"/>
    </location>
</feature>
<dbReference type="Proteomes" id="UP001358417">
    <property type="component" value="Unassembled WGS sequence"/>
</dbReference>
<dbReference type="PANTHER" id="PTHR34502">
    <property type="entry name" value="DUF6594 DOMAIN-CONTAINING PROTEIN-RELATED"/>
    <property type="match status" value="1"/>
</dbReference>
<gene>
    <name evidence="3" type="ORF">LTR84_009606</name>
</gene>
<proteinExistence type="predicted"/>
<feature type="transmembrane region" description="Helical" evidence="1">
    <location>
        <begin position="245"/>
        <end position="265"/>
    </location>
</feature>
<evidence type="ECO:0000313" key="3">
    <source>
        <dbReference type="EMBL" id="KAK5059723.1"/>
    </source>
</evidence>
<dbReference type="Pfam" id="PF20237">
    <property type="entry name" value="DUF6594"/>
    <property type="match status" value="1"/>
</dbReference>